<dbReference type="Pfam" id="PF13649">
    <property type="entry name" value="Methyltransf_25"/>
    <property type="match status" value="1"/>
</dbReference>
<dbReference type="EMBL" id="JBHSPB010000022">
    <property type="protein sequence ID" value="MFC5723945.1"/>
    <property type="molecule type" value="Genomic_DNA"/>
</dbReference>
<evidence type="ECO:0000313" key="5">
    <source>
        <dbReference type="Proteomes" id="UP001596083"/>
    </source>
</evidence>
<dbReference type="CDD" id="cd02440">
    <property type="entry name" value="AdoMet_MTases"/>
    <property type="match status" value="1"/>
</dbReference>
<sequence>MTAHHHHTTDWGARGAELEREGEIHGTCFAAAAAWLREVTDLHGTAVRRVLDVGSGPGVATCLLARAFPQAEAVAVDGSPDLLDRARERAAAQGLAGRLSTRRAGLPEDFGALPPADLIWSSKAVHHLGDQQAALDALAATLRRGGVLAVAERVAPPRCLPRDTGIGRPGLQSRLDALYDEGFTEMRERLPGSVRAVEDWRAMLTAAGLTPTGTRTFLVDLPAPPSPQVREQAHAHLSRLRDRAGDRLDAEDRDALEQLLDRAAPTGVLRRPDVFWLSTLTVHTARAA</sequence>
<evidence type="ECO:0000313" key="4">
    <source>
        <dbReference type="EMBL" id="MFC5723945.1"/>
    </source>
</evidence>
<keyword evidence="5" id="KW-1185">Reference proteome</keyword>
<organism evidence="4 5">
    <name type="scientific">Streptomyces gamaensis</name>
    <dbReference type="NCBI Taxonomy" id="1763542"/>
    <lineage>
        <taxon>Bacteria</taxon>
        <taxon>Bacillati</taxon>
        <taxon>Actinomycetota</taxon>
        <taxon>Actinomycetes</taxon>
        <taxon>Kitasatosporales</taxon>
        <taxon>Streptomycetaceae</taxon>
        <taxon>Streptomyces</taxon>
    </lineage>
</organism>
<evidence type="ECO:0000256" key="2">
    <source>
        <dbReference type="ARBA" id="ARBA00022679"/>
    </source>
</evidence>
<dbReference type="Gene3D" id="3.40.50.150">
    <property type="entry name" value="Vaccinia Virus protein VP39"/>
    <property type="match status" value="1"/>
</dbReference>
<dbReference type="GO" id="GO:0032259">
    <property type="term" value="P:methylation"/>
    <property type="evidence" value="ECO:0007669"/>
    <property type="project" value="UniProtKB-KW"/>
</dbReference>
<keyword evidence="2" id="KW-0808">Transferase</keyword>
<reference evidence="5" key="1">
    <citation type="journal article" date="2019" name="Int. J. Syst. Evol. Microbiol.">
        <title>The Global Catalogue of Microorganisms (GCM) 10K type strain sequencing project: providing services to taxonomists for standard genome sequencing and annotation.</title>
        <authorList>
            <consortium name="The Broad Institute Genomics Platform"/>
            <consortium name="The Broad Institute Genome Sequencing Center for Infectious Disease"/>
            <person name="Wu L."/>
            <person name="Ma J."/>
        </authorList>
    </citation>
    <scope>NUCLEOTIDE SEQUENCE [LARGE SCALE GENOMIC DNA]</scope>
    <source>
        <strain evidence="5">CGMCC 4.7304</strain>
    </source>
</reference>
<accession>A0ABW0ZC72</accession>
<dbReference type="PANTHER" id="PTHR43861:SF1">
    <property type="entry name" value="TRANS-ACONITATE 2-METHYLTRANSFERASE"/>
    <property type="match status" value="1"/>
</dbReference>
<evidence type="ECO:0000256" key="1">
    <source>
        <dbReference type="ARBA" id="ARBA00022603"/>
    </source>
</evidence>
<feature type="domain" description="Methyltransferase" evidence="3">
    <location>
        <begin position="50"/>
        <end position="146"/>
    </location>
</feature>
<comment type="caution">
    <text evidence="4">The sequence shown here is derived from an EMBL/GenBank/DDBJ whole genome shotgun (WGS) entry which is preliminary data.</text>
</comment>
<dbReference type="InterPro" id="IPR041698">
    <property type="entry name" value="Methyltransf_25"/>
</dbReference>
<dbReference type="Proteomes" id="UP001596083">
    <property type="component" value="Unassembled WGS sequence"/>
</dbReference>
<dbReference type="InterPro" id="IPR029063">
    <property type="entry name" value="SAM-dependent_MTases_sf"/>
</dbReference>
<dbReference type="GO" id="GO:0008168">
    <property type="term" value="F:methyltransferase activity"/>
    <property type="evidence" value="ECO:0007669"/>
    <property type="project" value="UniProtKB-KW"/>
</dbReference>
<gene>
    <name evidence="4" type="ORF">ACFP1Z_27645</name>
</gene>
<dbReference type="SUPFAM" id="SSF53335">
    <property type="entry name" value="S-adenosyl-L-methionine-dependent methyltransferases"/>
    <property type="match status" value="1"/>
</dbReference>
<keyword evidence="1 4" id="KW-0489">Methyltransferase</keyword>
<evidence type="ECO:0000259" key="3">
    <source>
        <dbReference type="Pfam" id="PF13649"/>
    </source>
</evidence>
<protein>
    <submittedName>
        <fullName evidence="4">Class I SAM-dependent methyltransferase</fullName>
    </submittedName>
</protein>
<dbReference type="PANTHER" id="PTHR43861">
    <property type="entry name" value="TRANS-ACONITATE 2-METHYLTRANSFERASE-RELATED"/>
    <property type="match status" value="1"/>
</dbReference>
<name>A0ABW0ZC72_9ACTN</name>
<proteinExistence type="predicted"/>
<dbReference type="RefSeq" id="WP_390320374.1">
    <property type="nucleotide sequence ID" value="NZ_JBHSPB010000022.1"/>
</dbReference>